<feature type="non-terminal residue" evidence="2">
    <location>
        <position position="448"/>
    </location>
</feature>
<reference evidence="2 3" key="1">
    <citation type="submission" date="2014-04" db="EMBL/GenBank/DDBJ databases">
        <title>Genome evolution of avian class.</title>
        <authorList>
            <person name="Zhang G."/>
            <person name="Li C."/>
        </authorList>
    </citation>
    <scope>NUCLEOTIDE SEQUENCE [LARGE SCALE GENOMIC DNA]</scope>
    <source>
        <strain evidence="2">BGI_N322</strain>
    </source>
</reference>
<dbReference type="PANTHER" id="PTHR13526">
    <property type="entry name" value="TRANSCRIPTION FACTOR SPT20 HOMOLOG"/>
    <property type="match status" value="1"/>
</dbReference>
<organism evidence="2 3">
    <name type="scientific">Cariama cristata</name>
    <name type="common">Red-legged seriema</name>
    <dbReference type="NCBI Taxonomy" id="54380"/>
    <lineage>
        <taxon>Eukaryota</taxon>
        <taxon>Metazoa</taxon>
        <taxon>Chordata</taxon>
        <taxon>Craniata</taxon>
        <taxon>Vertebrata</taxon>
        <taxon>Euteleostomi</taxon>
        <taxon>Archelosauria</taxon>
        <taxon>Archosauria</taxon>
        <taxon>Dinosauria</taxon>
        <taxon>Saurischia</taxon>
        <taxon>Theropoda</taxon>
        <taxon>Coelurosauria</taxon>
        <taxon>Aves</taxon>
        <taxon>Neognathae</taxon>
        <taxon>Neoaves</taxon>
        <taxon>Telluraves</taxon>
        <taxon>Australaves</taxon>
        <taxon>Cariamiformes</taxon>
        <taxon>Cariamidae</taxon>
        <taxon>Cariama</taxon>
    </lineage>
</organism>
<proteinExistence type="predicted"/>
<feature type="compositionally biased region" description="Pro residues" evidence="1">
    <location>
        <begin position="155"/>
        <end position="164"/>
    </location>
</feature>
<feature type="compositionally biased region" description="Polar residues" evidence="1">
    <location>
        <begin position="106"/>
        <end position="116"/>
    </location>
</feature>
<evidence type="ECO:0000313" key="2">
    <source>
        <dbReference type="EMBL" id="KFP67093.1"/>
    </source>
</evidence>
<feature type="compositionally biased region" description="Basic residues" evidence="1">
    <location>
        <begin position="432"/>
        <end position="441"/>
    </location>
</feature>
<accession>A0A091M5J8</accession>
<gene>
    <name evidence="2" type="ORF">N322_01692</name>
</gene>
<dbReference type="GO" id="GO:0000124">
    <property type="term" value="C:SAGA complex"/>
    <property type="evidence" value="ECO:0007669"/>
    <property type="project" value="InterPro"/>
</dbReference>
<feature type="region of interest" description="Disordered" evidence="1">
    <location>
        <begin position="424"/>
        <end position="448"/>
    </location>
</feature>
<keyword evidence="3" id="KW-1185">Reference proteome</keyword>
<evidence type="ECO:0000313" key="3">
    <source>
        <dbReference type="Proteomes" id="UP000054116"/>
    </source>
</evidence>
<feature type="compositionally biased region" description="Low complexity" evidence="1">
    <location>
        <begin position="132"/>
        <end position="149"/>
    </location>
</feature>
<feature type="non-terminal residue" evidence="2">
    <location>
        <position position="1"/>
    </location>
</feature>
<dbReference type="InterPro" id="IPR021950">
    <property type="entry name" value="Spt20"/>
</dbReference>
<name>A0A091M5J8_CARIC</name>
<protein>
    <submittedName>
        <fullName evidence="2">Transcription factor SPT20</fullName>
    </submittedName>
</protein>
<dbReference type="AlphaFoldDB" id="A0A091M5J8"/>
<dbReference type="EMBL" id="KK522892">
    <property type="protein sequence ID" value="KFP67093.1"/>
    <property type="molecule type" value="Genomic_DNA"/>
</dbReference>
<sequence>EIKDDYVFECEVGNQLQKTKLTIFQSLGNPLYYGKIQTLKGDEENDSLITPSQFLIGSKTDAERVVNQYQELVQNEAKCPVKMFHNSSGSVNLSHLSPGREMEQPESISGSVQSSILGKGVKHRPPPIKLPSSSGSSSSGNIFSAQQSSGHLKSPTPPPPPSKPPGLSRKQSMDLNQVSMLSPAAMSPASSSQRTTSTQVMANPAGLNFINVVGSVCGAQTLMSGSNPMLGCNTGAIAPAGINLSGILPSGGLVPSALPAAMQSASQAGYPFGLKNASNLRPLNLLQLPGGSLICNPLQQQLSQFFPQQQSQQPTTCSPQQQGEQGSDQGPSNQDQALSAQQAAVINLTGVGNFMQPQATVLSQLGSAANRPGQSLPQQRLQLSSALQQQQQQALQQQQQQIQQLRFLQHQMAMAAAAAQAAHLCHQQHSGSHSKSKRKRGTLAPPKS</sequence>
<dbReference type="PANTHER" id="PTHR13526:SF8">
    <property type="entry name" value="TRANSCRIPTION FACTOR SPT20 HOMOLOG"/>
    <property type="match status" value="1"/>
</dbReference>
<evidence type="ECO:0000256" key="1">
    <source>
        <dbReference type="SAM" id="MobiDB-lite"/>
    </source>
</evidence>
<dbReference type="GO" id="GO:0006357">
    <property type="term" value="P:regulation of transcription by RNA polymerase II"/>
    <property type="evidence" value="ECO:0007669"/>
    <property type="project" value="TreeGrafter"/>
</dbReference>
<dbReference type="GO" id="GO:0003712">
    <property type="term" value="F:transcription coregulator activity"/>
    <property type="evidence" value="ECO:0007669"/>
    <property type="project" value="InterPro"/>
</dbReference>
<feature type="compositionally biased region" description="Low complexity" evidence="1">
    <location>
        <begin position="306"/>
        <end position="322"/>
    </location>
</feature>
<dbReference type="Proteomes" id="UP000054116">
    <property type="component" value="Unassembled WGS sequence"/>
</dbReference>
<feature type="region of interest" description="Disordered" evidence="1">
    <location>
        <begin position="306"/>
        <end position="339"/>
    </location>
</feature>
<feature type="compositionally biased region" description="Polar residues" evidence="1">
    <location>
        <begin position="323"/>
        <end position="339"/>
    </location>
</feature>
<feature type="region of interest" description="Disordered" evidence="1">
    <location>
        <begin position="90"/>
        <end position="170"/>
    </location>
</feature>